<accession>A0A8H4RPB7</accession>
<evidence type="ECO:0008006" key="5">
    <source>
        <dbReference type="Google" id="ProtNLM"/>
    </source>
</evidence>
<gene>
    <name evidence="3" type="ORF">G7Y89_g4491</name>
</gene>
<evidence type="ECO:0000256" key="1">
    <source>
        <dbReference type="ARBA" id="ARBA00022801"/>
    </source>
</evidence>
<dbReference type="GO" id="GO:0009395">
    <property type="term" value="P:phospholipid catabolic process"/>
    <property type="evidence" value="ECO:0007669"/>
    <property type="project" value="TreeGrafter"/>
</dbReference>
<evidence type="ECO:0000256" key="2">
    <source>
        <dbReference type="SAM" id="SignalP"/>
    </source>
</evidence>
<feature type="signal peptide" evidence="2">
    <location>
        <begin position="1"/>
        <end position="19"/>
    </location>
</feature>
<reference evidence="3 4" key="1">
    <citation type="submission" date="2020-03" db="EMBL/GenBank/DDBJ databases">
        <title>Draft Genome Sequence of Cudoniella acicularis.</title>
        <authorList>
            <person name="Buettner E."/>
            <person name="Kellner H."/>
        </authorList>
    </citation>
    <scope>NUCLEOTIDE SEQUENCE [LARGE SCALE GENOMIC DNA]</scope>
    <source>
        <strain evidence="3 4">DSM 108380</strain>
    </source>
</reference>
<evidence type="ECO:0000313" key="4">
    <source>
        <dbReference type="Proteomes" id="UP000566819"/>
    </source>
</evidence>
<dbReference type="PANTHER" id="PTHR31956:SF8">
    <property type="entry name" value="ACID PHOSPHATASE PHOA (AFU_ORTHOLOGUE AFUA_1G03570)"/>
    <property type="match status" value="1"/>
</dbReference>
<dbReference type="OrthoDB" id="5135119at2759"/>
<keyword evidence="1" id="KW-0378">Hydrolase</keyword>
<name>A0A8H4RPB7_9HELO</name>
<dbReference type="PANTHER" id="PTHR31956">
    <property type="entry name" value="NON-SPECIFIC PHOSPHOLIPASE C4-RELATED"/>
    <property type="match status" value="1"/>
</dbReference>
<feature type="chain" id="PRO_5034818169" description="Acid phosphatase" evidence="2">
    <location>
        <begin position="20"/>
        <end position="372"/>
    </location>
</feature>
<dbReference type="Proteomes" id="UP000566819">
    <property type="component" value="Unassembled WGS sequence"/>
</dbReference>
<dbReference type="GO" id="GO:0016788">
    <property type="term" value="F:hydrolase activity, acting on ester bonds"/>
    <property type="evidence" value="ECO:0007669"/>
    <property type="project" value="InterPro"/>
</dbReference>
<organism evidence="3 4">
    <name type="scientific">Cudoniella acicularis</name>
    <dbReference type="NCBI Taxonomy" id="354080"/>
    <lineage>
        <taxon>Eukaryota</taxon>
        <taxon>Fungi</taxon>
        <taxon>Dikarya</taxon>
        <taxon>Ascomycota</taxon>
        <taxon>Pezizomycotina</taxon>
        <taxon>Leotiomycetes</taxon>
        <taxon>Helotiales</taxon>
        <taxon>Tricladiaceae</taxon>
        <taxon>Cudoniella</taxon>
    </lineage>
</organism>
<comment type="caution">
    <text evidence="3">The sequence shown here is derived from an EMBL/GenBank/DDBJ whole genome shotgun (WGS) entry which is preliminary data.</text>
</comment>
<dbReference type="AlphaFoldDB" id="A0A8H4RPB7"/>
<dbReference type="InterPro" id="IPR017850">
    <property type="entry name" value="Alkaline_phosphatase_core_sf"/>
</dbReference>
<proteinExistence type="predicted"/>
<keyword evidence="2" id="KW-0732">Signal</keyword>
<dbReference type="Pfam" id="PF04185">
    <property type="entry name" value="Phosphoesterase"/>
    <property type="match status" value="1"/>
</dbReference>
<dbReference type="InterPro" id="IPR007312">
    <property type="entry name" value="Phosphoesterase"/>
</dbReference>
<dbReference type="EMBL" id="JAAMPI010000245">
    <property type="protein sequence ID" value="KAF4633617.1"/>
    <property type="molecule type" value="Genomic_DNA"/>
</dbReference>
<keyword evidence="4" id="KW-1185">Reference proteome</keyword>
<dbReference type="SUPFAM" id="SSF53649">
    <property type="entry name" value="Alkaline phosphatase-like"/>
    <property type="match status" value="1"/>
</dbReference>
<protein>
    <recommendedName>
        <fullName evidence="5">Acid phosphatase</fullName>
    </recommendedName>
</protein>
<sequence length="372" mass="39635">MHSFKTFMVAVAGSGVALATTTVYPSRLPESTIEASLTQIVATEATEAALSPVSNVNGAAFNRIVQICLENTDYSAAAADPDMQWLASHGIPLSNFYATTYPSEPNYAAVVARDNLGMDNDDFNYIPSNISTLVDLLDTKGISWGGYQEGLPYAGFQGFNYSSQQNYSNNYVRKHNPLILFDSVTQSATRLSLIKNFTSFTSDLAAKTLPQWSFITPNMTDDGHDTTIAYHILQPLQHNVYRGAQLGPSFLGHLDCNTNVLQLVANKTNYANSVANIINLYFSSSYAGPVSDAEFVQVWPVPNTNANAYPYDSLTGDNVGGSASTPVASPTASATASATSSSASATKSSAAGMKEASISAVRVGFTALLMLN</sequence>
<evidence type="ECO:0000313" key="3">
    <source>
        <dbReference type="EMBL" id="KAF4633617.1"/>
    </source>
</evidence>